<accession>A0ACC3YZS2</accession>
<gene>
    <name evidence="1" type="ORF">CTRU02_209238</name>
</gene>
<evidence type="ECO:0000313" key="2">
    <source>
        <dbReference type="Proteomes" id="UP000805649"/>
    </source>
</evidence>
<sequence length="34" mass="4111">MERASKDLPRRRHGISKSGRSIPLDRLFMHYSRR</sequence>
<keyword evidence="2" id="KW-1185">Reference proteome</keyword>
<comment type="caution">
    <text evidence="1">The sequence shown here is derived from an EMBL/GenBank/DDBJ whole genome shotgun (WGS) entry which is preliminary data.</text>
</comment>
<reference evidence="1 2" key="1">
    <citation type="journal article" date="2020" name="Phytopathology">
        <title>Genome Sequence Resources of Colletotrichum truncatum, C. plurivorum, C. musicola, and C. sojae: Four Species Pathogenic to Soybean (Glycine max).</title>
        <authorList>
            <person name="Rogerio F."/>
            <person name="Boufleur T.R."/>
            <person name="Ciampi-Guillardi M."/>
            <person name="Sukno S.A."/>
            <person name="Thon M.R."/>
            <person name="Massola Junior N.S."/>
            <person name="Baroncelli R."/>
        </authorList>
    </citation>
    <scope>NUCLEOTIDE SEQUENCE [LARGE SCALE GENOMIC DNA]</scope>
    <source>
        <strain evidence="1 2">CMES1059</strain>
    </source>
</reference>
<protein>
    <submittedName>
        <fullName evidence="1">Uncharacterized protein</fullName>
    </submittedName>
</protein>
<organism evidence="1 2">
    <name type="scientific">Colletotrichum truncatum</name>
    <name type="common">Anthracnose fungus</name>
    <name type="synonym">Colletotrichum capsici</name>
    <dbReference type="NCBI Taxonomy" id="5467"/>
    <lineage>
        <taxon>Eukaryota</taxon>
        <taxon>Fungi</taxon>
        <taxon>Dikarya</taxon>
        <taxon>Ascomycota</taxon>
        <taxon>Pezizomycotina</taxon>
        <taxon>Sordariomycetes</taxon>
        <taxon>Hypocreomycetidae</taxon>
        <taxon>Glomerellales</taxon>
        <taxon>Glomerellaceae</taxon>
        <taxon>Colletotrichum</taxon>
        <taxon>Colletotrichum truncatum species complex</taxon>
    </lineage>
</organism>
<dbReference type="Proteomes" id="UP000805649">
    <property type="component" value="Unassembled WGS sequence"/>
</dbReference>
<name>A0ACC3YZS2_COLTU</name>
<proteinExistence type="predicted"/>
<dbReference type="EMBL" id="VUJX02000005">
    <property type="protein sequence ID" value="KAL0937022.1"/>
    <property type="molecule type" value="Genomic_DNA"/>
</dbReference>
<evidence type="ECO:0000313" key="1">
    <source>
        <dbReference type="EMBL" id="KAL0937022.1"/>
    </source>
</evidence>